<dbReference type="Proteomes" id="UP000028703">
    <property type="component" value="Unassembled WGS sequence"/>
</dbReference>
<gene>
    <name evidence="1" type="ORF">IX38_06350</name>
</gene>
<dbReference type="OrthoDB" id="1259861at2"/>
<dbReference type="AlphaFoldDB" id="A0A085ZVB9"/>
<dbReference type="STRING" id="421531.IX38_06350"/>
<protein>
    <submittedName>
        <fullName evidence="1">Uncharacterized protein</fullName>
    </submittedName>
</protein>
<dbReference type="RefSeq" id="WP_034702891.1">
    <property type="nucleotide sequence ID" value="NZ_JPRO01000003.1"/>
</dbReference>
<evidence type="ECO:0000313" key="2">
    <source>
        <dbReference type="Proteomes" id="UP000028703"/>
    </source>
</evidence>
<reference evidence="1 2" key="1">
    <citation type="submission" date="2014-07" db="EMBL/GenBank/DDBJ databases">
        <title>Genome of Chryseobacterium luteum DSM 18605.</title>
        <authorList>
            <person name="Stropko S.J."/>
            <person name="Pipes S.E."/>
            <person name="Newman J.D."/>
        </authorList>
    </citation>
    <scope>NUCLEOTIDE SEQUENCE [LARGE SCALE GENOMIC DNA]</scope>
    <source>
        <strain evidence="1 2">DSM 18605</strain>
    </source>
</reference>
<keyword evidence="2" id="KW-1185">Reference proteome</keyword>
<evidence type="ECO:0000313" key="1">
    <source>
        <dbReference type="EMBL" id="KFF08383.1"/>
    </source>
</evidence>
<dbReference type="eggNOG" id="ENOG50311NE">
    <property type="taxonomic scope" value="Bacteria"/>
</dbReference>
<organism evidence="1 2">
    <name type="scientific">Chryseobacterium luteum</name>
    <dbReference type="NCBI Taxonomy" id="421531"/>
    <lineage>
        <taxon>Bacteria</taxon>
        <taxon>Pseudomonadati</taxon>
        <taxon>Bacteroidota</taxon>
        <taxon>Flavobacteriia</taxon>
        <taxon>Flavobacteriales</taxon>
        <taxon>Weeksellaceae</taxon>
        <taxon>Chryseobacterium group</taxon>
        <taxon>Chryseobacterium</taxon>
    </lineage>
</organism>
<proteinExistence type="predicted"/>
<sequence>MKKNIELENLLGKISQLVNYKKLNDVELGMIKDFCDEMIESLSLIDKPEIFDFSDFKINRQDDVDAEYSIRVVKKETCPDNSMSGAGEIDPAIILGWHERYSEIKGMEFKYLPSIEITREIAQELFTDSATTKTKIYLGEDNCGLVFLTANESEGKYAIISNTLEKTVLNRVQYDDCRAKYNSGLKSSLDDYIRYKTKDSMANNTRRFILGRKMYENFIKACGSTANSVIAFYPVIYLENDYLQYPDDDGICVKVKHKHRLTFLMTSEHHTKEGRVAFQKESVYDRNGLCPPPDNSNC</sequence>
<comment type="caution">
    <text evidence="1">The sequence shown here is derived from an EMBL/GenBank/DDBJ whole genome shotgun (WGS) entry which is preliminary data.</text>
</comment>
<accession>A0A085ZVB9</accession>
<name>A0A085ZVB9_9FLAO</name>
<dbReference type="EMBL" id="JPRO01000003">
    <property type="protein sequence ID" value="KFF08383.1"/>
    <property type="molecule type" value="Genomic_DNA"/>
</dbReference>